<dbReference type="PRINTS" id="PR00081">
    <property type="entry name" value="GDHRDH"/>
</dbReference>
<dbReference type="SUPFAM" id="SSF51735">
    <property type="entry name" value="NAD(P)-binding Rossmann-fold domains"/>
    <property type="match status" value="1"/>
</dbReference>
<keyword evidence="4" id="KW-1185">Reference proteome</keyword>
<gene>
    <name evidence="3" type="ORF">QBC46DRAFT_385402</name>
</gene>
<dbReference type="GO" id="GO:0016616">
    <property type="term" value="F:oxidoreductase activity, acting on the CH-OH group of donors, NAD or NADP as acceptor"/>
    <property type="evidence" value="ECO:0007669"/>
    <property type="project" value="TreeGrafter"/>
</dbReference>
<dbReference type="PANTHER" id="PTHR42760">
    <property type="entry name" value="SHORT-CHAIN DEHYDROGENASES/REDUCTASES FAMILY MEMBER"/>
    <property type="match status" value="1"/>
</dbReference>
<dbReference type="Proteomes" id="UP001303473">
    <property type="component" value="Unassembled WGS sequence"/>
</dbReference>
<dbReference type="PANTHER" id="PTHR42760:SF122">
    <property type="entry name" value="NAD(P)-BINDING PROTEIN"/>
    <property type="match status" value="1"/>
</dbReference>
<name>A0AAN6S569_9PEZI</name>
<dbReference type="FunFam" id="3.40.50.720:FF:000084">
    <property type="entry name" value="Short-chain dehydrogenase reductase"/>
    <property type="match status" value="1"/>
</dbReference>
<comment type="caution">
    <text evidence="3">The sequence shown here is derived from an EMBL/GenBank/DDBJ whole genome shotgun (WGS) entry which is preliminary data.</text>
</comment>
<dbReference type="CDD" id="cd05233">
    <property type="entry name" value="SDR_c"/>
    <property type="match status" value="1"/>
</dbReference>
<dbReference type="InterPro" id="IPR020904">
    <property type="entry name" value="Sc_DH/Rdtase_CS"/>
</dbReference>
<dbReference type="PRINTS" id="PR00080">
    <property type="entry name" value="SDRFAMILY"/>
</dbReference>
<dbReference type="EMBL" id="MU853796">
    <property type="protein sequence ID" value="KAK3940443.1"/>
    <property type="molecule type" value="Genomic_DNA"/>
</dbReference>
<organism evidence="3 4">
    <name type="scientific">Diplogelasinospora grovesii</name>
    <dbReference type="NCBI Taxonomy" id="303347"/>
    <lineage>
        <taxon>Eukaryota</taxon>
        <taxon>Fungi</taxon>
        <taxon>Dikarya</taxon>
        <taxon>Ascomycota</taxon>
        <taxon>Pezizomycotina</taxon>
        <taxon>Sordariomycetes</taxon>
        <taxon>Sordariomycetidae</taxon>
        <taxon>Sordariales</taxon>
        <taxon>Diplogelasinosporaceae</taxon>
        <taxon>Diplogelasinospora</taxon>
    </lineage>
</organism>
<accession>A0AAN6S569</accession>
<protein>
    <submittedName>
        <fullName evidence="3">Bacilysin biosynthesis oxido BacC</fullName>
    </submittedName>
</protein>
<dbReference type="InterPro" id="IPR036291">
    <property type="entry name" value="NAD(P)-bd_dom_sf"/>
</dbReference>
<dbReference type="GO" id="GO:0006633">
    <property type="term" value="P:fatty acid biosynthetic process"/>
    <property type="evidence" value="ECO:0007669"/>
    <property type="project" value="TreeGrafter"/>
</dbReference>
<evidence type="ECO:0000256" key="2">
    <source>
        <dbReference type="ARBA" id="ARBA00022857"/>
    </source>
</evidence>
<evidence type="ECO:0000313" key="4">
    <source>
        <dbReference type="Proteomes" id="UP001303473"/>
    </source>
</evidence>
<comment type="similarity">
    <text evidence="1">Belongs to the short-chain dehydrogenases/reductases (SDR) family.</text>
</comment>
<evidence type="ECO:0000256" key="1">
    <source>
        <dbReference type="ARBA" id="ARBA00006484"/>
    </source>
</evidence>
<dbReference type="InterPro" id="IPR002347">
    <property type="entry name" value="SDR_fam"/>
</dbReference>
<sequence>MIRLPGDFGLTTMASKSVITKQSALFVRLAVRRGGHERLGFWRPAVRPSSSKFQSGLELPASTTKRFSTVTTTKPQHPVKDILKGRARRDLHGKVAIVTGAGSQGDDIGNGRAISILLAEDGASVVCVDKDVSLAQRTASIIHQALKRRGKPESPPAALAIQADVTNESDCRRIVDTAVSSFGRLDILVNVVGVMGAHGTAVDLNPEEWAWGLEINVTSMMLMSRAAIPAMLQNQRREENGSIRGSIVNIGSVAGLRGGTRHLLYPTSKGAVVNMTRAMAAHHGRDGIRVNCVCPGMLFTPMMAGGMTDEMREARKKRSLLGTEGNAWDCASAVRFLAGDEARWITGSILTVDAGATAAVALSSPV</sequence>
<dbReference type="PROSITE" id="PS00061">
    <property type="entry name" value="ADH_SHORT"/>
    <property type="match status" value="1"/>
</dbReference>
<dbReference type="Gene3D" id="3.40.50.720">
    <property type="entry name" value="NAD(P)-binding Rossmann-like Domain"/>
    <property type="match status" value="1"/>
</dbReference>
<proteinExistence type="inferred from homology"/>
<keyword evidence="2" id="KW-0521">NADP</keyword>
<dbReference type="GO" id="GO:0048038">
    <property type="term" value="F:quinone binding"/>
    <property type="evidence" value="ECO:0007669"/>
    <property type="project" value="TreeGrafter"/>
</dbReference>
<dbReference type="Pfam" id="PF13561">
    <property type="entry name" value="adh_short_C2"/>
    <property type="match status" value="1"/>
</dbReference>
<evidence type="ECO:0000313" key="3">
    <source>
        <dbReference type="EMBL" id="KAK3940443.1"/>
    </source>
</evidence>
<reference evidence="4" key="1">
    <citation type="journal article" date="2023" name="Mol. Phylogenet. Evol.">
        <title>Genome-scale phylogeny and comparative genomics of the fungal order Sordariales.</title>
        <authorList>
            <person name="Hensen N."/>
            <person name="Bonometti L."/>
            <person name="Westerberg I."/>
            <person name="Brannstrom I.O."/>
            <person name="Guillou S."/>
            <person name="Cros-Aarteil S."/>
            <person name="Calhoun S."/>
            <person name="Haridas S."/>
            <person name="Kuo A."/>
            <person name="Mondo S."/>
            <person name="Pangilinan J."/>
            <person name="Riley R."/>
            <person name="LaButti K."/>
            <person name="Andreopoulos B."/>
            <person name="Lipzen A."/>
            <person name="Chen C."/>
            <person name="Yan M."/>
            <person name="Daum C."/>
            <person name="Ng V."/>
            <person name="Clum A."/>
            <person name="Steindorff A."/>
            <person name="Ohm R.A."/>
            <person name="Martin F."/>
            <person name="Silar P."/>
            <person name="Natvig D.O."/>
            <person name="Lalanne C."/>
            <person name="Gautier V."/>
            <person name="Ament-Velasquez S.L."/>
            <person name="Kruys A."/>
            <person name="Hutchinson M.I."/>
            <person name="Powell A.J."/>
            <person name="Barry K."/>
            <person name="Miller A.N."/>
            <person name="Grigoriev I.V."/>
            <person name="Debuchy R."/>
            <person name="Gladieux P."/>
            <person name="Hiltunen Thoren M."/>
            <person name="Johannesson H."/>
        </authorList>
    </citation>
    <scope>NUCLEOTIDE SEQUENCE [LARGE SCALE GENOMIC DNA]</scope>
    <source>
        <strain evidence="4">CBS 340.73</strain>
    </source>
</reference>
<dbReference type="AlphaFoldDB" id="A0AAN6S569"/>